<dbReference type="Proteomes" id="UP000825729">
    <property type="component" value="Unassembled WGS sequence"/>
</dbReference>
<dbReference type="EMBL" id="JAINDJ010000005">
    <property type="protein sequence ID" value="KAG9447165.1"/>
    <property type="molecule type" value="Genomic_DNA"/>
</dbReference>
<proteinExistence type="predicted"/>
<name>A0AAV7EEB1_ARIFI</name>
<evidence type="ECO:0000313" key="1">
    <source>
        <dbReference type="EMBL" id="KAG9447165.1"/>
    </source>
</evidence>
<dbReference type="AlphaFoldDB" id="A0AAV7EEB1"/>
<protein>
    <submittedName>
        <fullName evidence="1">Uncharacterized protein</fullName>
    </submittedName>
</protein>
<sequence>MASKCSTFQRFFLPSLSTPLNLASPSTADDASLRLSGIGFFSSAHSRRRVSRIISALQSMDLLACSTSICLKNSVESFG</sequence>
<evidence type="ECO:0000313" key="2">
    <source>
        <dbReference type="Proteomes" id="UP000825729"/>
    </source>
</evidence>
<gene>
    <name evidence="1" type="ORF">H6P81_013293</name>
</gene>
<comment type="caution">
    <text evidence="1">The sequence shown here is derived from an EMBL/GenBank/DDBJ whole genome shotgun (WGS) entry which is preliminary data.</text>
</comment>
<keyword evidence="2" id="KW-1185">Reference proteome</keyword>
<accession>A0AAV7EEB1</accession>
<organism evidence="1 2">
    <name type="scientific">Aristolochia fimbriata</name>
    <name type="common">White veined hardy Dutchman's pipe vine</name>
    <dbReference type="NCBI Taxonomy" id="158543"/>
    <lineage>
        <taxon>Eukaryota</taxon>
        <taxon>Viridiplantae</taxon>
        <taxon>Streptophyta</taxon>
        <taxon>Embryophyta</taxon>
        <taxon>Tracheophyta</taxon>
        <taxon>Spermatophyta</taxon>
        <taxon>Magnoliopsida</taxon>
        <taxon>Magnoliidae</taxon>
        <taxon>Piperales</taxon>
        <taxon>Aristolochiaceae</taxon>
        <taxon>Aristolochia</taxon>
    </lineage>
</organism>
<reference evidence="1 2" key="1">
    <citation type="submission" date="2021-07" db="EMBL/GenBank/DDBJ databases">
        <title>The Aristolochia fimbriata genome: insights into angiosperm evolution, floral development and chemical biosynthesis.</title>
        <authorList>
            <person name="Jiao Y."/>
        </authorList>
    </citation>
    <scope>NUCLEOTIDE SEQUENCE [LARGE SCALE GENOMIC DNA]</scope>
    <source>
        <strain evidence="1">IBCAS-2021</strain>
        <tissue evidence="1">Leaf</tissue>
    </source>
</reference>